<dbReference type="OrthoDB" id="9787136at2"/>
<evidence type="ECO:0000256" key="6">
    <source>
        <dbReference type="HAMAP-Rule" id="MF_01216"/>
    </source>
</evidence>
<dbReference type="EC" id="1.7.1.17" evidence="6"/>
<comment type="cofactor">
    <cofactor evidence="6">
        <name>FMN</name>
        <dbReference type="ChEBI" id="CHEBI:58210"/>
    </cofactor>
    <text evidence="6">Binds 1 FMN per subunit.</text>
</comment>
<comment type="caution">
    <text evidence="6">Lacks conserved residue(s) required for the propagation of feature annotation.</text>
</comment>
<dbReference type="InterPro" id="IPR003680">
    <property type="entry name" value="Flavodoxin_fold"/>
</dbReference>
<dbReference type="EMBL" id="SMZO01000001">
    <property type="protein sequence ID" value="TDL91342.1"/>
    <property type="molecule type" value="Genomic_DNA"/>
</dbReference>
<keyword evidence="3 6" id="KW-0560">Oxidoreductase</keyword>
<dbReference type="AlphaFoldDB" id="A0A4R6B4E2"/>
<comment type="function">
    <text evidence="6">Quinone reductase that provides resistance to thiol-specific stress caused by electrophilic quinones.</text>
</comment>
<reference evidence="8 9" key="1">
    <citation type="submission" date="2019-03" db="EMBL/GenBank/DDBJ databases">
        <title>Rhodobacteraceae bacterium SM1902, a new member of the family Rhodobacteraceae isolated from Yantai.</title>
        <authorList>
            <person name="Sun Y."/>
        </authorList>
    </citation>
    <scope>NUCLEOTIDE SEQUENCE [LARGE SCALE GENOMIC DNA]</scope>
    <source>
        <strain evidence="8 9">SM1902</strain>
    </source>
</reference>
<keyword evidence="2 6" id="KW-0288">FMN</keyword>
<organism evidence="8 9">
    <name type="scientific">Meridianimarinicoccus aquatilis</name>
    <dbReference type="NCBI Taxonomy" id="2552766"/>
    <lineage>
        <taxon>Bacteria</taxon>
        <taxon>Pseudomonadati</taxon>
        <taxon>Pseudomonadota</taxon>
        <taxon>Alphaproteobacteria</taxon>
        <taxon>Rhodobacterales</taxon>
        <taxon>Paracoccaceae</taxon>
        <taxon>Meridianimarinicoccus</taxon>
    </lineage>
</organism>
<dbReference type="GO" id="GO:0010181">
    <property type="term" value="F:FMN binding"/>
    <property type="evidence" value="ECO:0007669"/>
    <property type="project" value="UniProtKB-UniRule"/>
</dbReference>
<evidence type="ECO:0000256" key="5">
    <source>
        <dbReference type="ARBA" id="ARBA00048542"/>
    </source>
</evidence>
<keyword evidence="1 6" id="KW-0285">Flavoprotein</keyword>
<proteinExistence type="inferred from homology"/>
<dbReference type="GO" id="GO:0016655">
    <property type="term" value="F:oxidoreductase activity, acting on NAD(P)H, quinone or similar compound as acceptor"/>
    <property type="evidence" value="ECO:0007669"/>
    <property type="project" value="InterPro"/>
</dbReference>
<comment type="caution">
    <text evidence="8">The sequence shown here is derived from an EMBL/GenBank/DDBJ whole genome shotgun (WGS) entry which is preliminary data.</text>
</comment>
<dbReference type="PANTHER" id="PTHR43741">
    <property type="entry name" value="FMN-DEPENDENT NADH-AZOREDUCTASE 1"/>
    <property type="match status" value="1"/>
</dbReference>
<dbReference type="InterPro" id="IPR023048">
    <property type="entry name" value="NADH:quinone_OxRdtase_FMN_depd"/>
</dbReference>
<evidence type="ECO:0000313" key="9">
    <source>
        <dbReference type="Proteomes" id="UP000294562"/>
    </source>
</evidence>
<evidence type="ECO:0000259" key="7">
    <source>
        <dbReference type="Pfam" id="PF02525"/>
    </source>
</evidence>
<protein>
    <recommendedName>
        <fullName evidence="6">FMN dependent NADH:quinone oxidoreductase</fullName>
        <ecNumber evidence="6">1.6.5.-</ecNumber>
    </recommendedName>
    <alternativeName>
        <fullName evidence="6">Azo-dye reductase</fullName>
    </alternativeName>
    <alternativeName>
        <fullName evidence="6">FMN-dependent NADH-azo compound oxidoreductase</fullName>
    </alternativeName>
    <alternativeName>
        <fullName evidence="6">FMN-dependent NADH-azoreductase</fullName>
        <ecNumber evidence="6">1.7.1.17</ecNumber>
    </alternativeName>
</protein>
<dbReference type="InterPro" id="IPR029039">
    <property type="entry name" value="Flavoprotein-like_sf"/>
</dbReference>
<dbReference type="PANTHER" id="PTHR43741:SF2">
    <property type="entry name" value="FMN-DEPENDENT NADH:QUINONE OXIDOREDUCTASE"/>
    <property type="match status" value="1"/>
</dbReference>
<dbReference type="Gene3D" id="3.40.50.360">
    <property type="match status" value="1"/>
</dbReference>
<dbReference type="HAMAP" id="MF_01216">
    <property type="entry name" value="Azoreductase_type1"/>
    <property type="match status" value="1"/>
</dbReference>
<sequence length="193" mass="20367">MTLTHTPSAPTRILHIDASARTIGSATRTLSANVVSRISDGPATVTRRDLGTPLPFIDETWVGATFTPPADRTTAQREKLALSDSLVDELERADTIVIGTPIYNFGVPAALKAWVDQVARVGRTFNYTAEGPKGLLTGKRAVIAVASGGTEIGSDLDFATGYLRHVLGFLGIDDVTVVTGDTVDAELPVKHAA</sequence>
<keyword evidence="4 6" id="KW-0520">NAD</keyword>
<dbReference type="EC" id="1.6.5.-" evidence="6"/>
<accession>A0A4R6B4E2</accession>
<evidence type="ECO:0000256" key="1">
    <source>
        <dbReference type="ARBA" id="ARBA00022630"/>
    </source>
</evidence>
<keyword evidence="9" id="KW-1185">Reference proteome</keyword>
<evidence type="ECO:0000256" key="3">
    <source>
        <dbReference type="ARBA" id="ARBA00023002"/>
    </source>
</evidence>
<evidence type="ECO:0000256" key="2">
    <source>
        <dbReference type="ARBA" id="ARBA00022643"/>
    </source>
</evidence>
<dbReference type="SUPFAM" id="SSF52218">
    <property type="entry name" value="Flavoproteins"/>
    <property type="match status" value="1"/>
</dbReference>
<dbReference type="RefSeq" id="WP_133340846.1">
    <property type="nucleotide sequence ID" value="NZ_SMZO01000001.1"/>
</dbReference>
<comment type="catalytic activity">
    <reaction evidence="5">
        <text>N,N-dimethyl-1,4-phenylenediamine + anthranilate + 2 NAD(+) = 2-(4-dimethylaminophenyl)diazenylbenzoate + 2 NADH + 2 H(+)</text>
        <dbReference type="Rhea" id="RHEA:55872"/>
        <dbReference type="ChEBI" id="CHEBI:15378"/>
        <dbReference type="ChEBI" id="CHEBI:15783"/>
        <dbReference type="ChEBI" id="CHEBI:16567"/>
        <dbReference type="ChEBI" id="CHEBI:57540"/>
        <dbReference type="ChEBI" id="CHEBI:57945"/>
        <dbReference type="ChEBI" id="CHEBI:71579"/>
        <dbReference type="EC" id="1.7.1.17"/>
    </reaction>
    <physiologicalReaction direction="right-to-left" evidence="5">
        <dbReference type="Rhea" id="RHEA:55874"/>
    </physiologicalReaction>
</comment>
<comment type="similarity">
    <text evidence="6">Belongs to the azoreductase type 1 family.</text>
</comment>
<gene>
    <name evidence="6" type="primary">azoR</name>
    <name evidence="8" type="ORF">E2L05_00015</name>
</gene>
<name>A0A4R6B4E2_9RHOB</name>
<dbReference type="GO" id="GO:0016652">
    <property type="term" value="F:oxidoreductase activity, acting on NAD(P)H as acceptor"/>
    <property type="evidence" value="ECO:0007669"/>
    <property type="project" value="UniProtKB-UniRule"/>
</dbReference>
<feature type="binding site" evidence="6">
    <location>
        <position position="19"/>
    </location>
    <ligand>
        <name>FMN</name>
        <dbReference type="ChEBI" id="CHEBI:58210"/>
    </ligand>
</feature>
<dbReference type="Proteomes" id="UP000294562">
    <property type="component" value="Unassembled WGS sequence"/>
</dbReference>
<comment type="catalytic activity">
    <reaction evidence="6">
        <text>2 a quinone + NADH + H(+) = 2 a 1,4-benzosemiquinone + NAD(+)</text>
        <dbReference type="Rhea" id="RHEA:65952"/>
        <dbReference type="ChEBI" id="CHEBI:15378"/>
        <dbReference type="ChEBI" id="CHEBI:57540"/>
        <dbReference type="ChEBI" id="CHEBI:57945"/>
        <dbReference type="ChEBI" id="CHEBI:132124"/>
        <dbReference type="ChEBI" id="CHEBI:134225"/>
    </reaction>
</comment>
<evidence type="ECO:0000313" key="8">
    <source>
        <dbReference type="EMBL" id="TDL91342.1"/>
    </source>
</evidence>
<dbReference type="InterPro" id="IPR050104">
    <property type="entry name" value="FMN-dep_NADH:Q_OxRdtase_AzoR1"/>
</dbReference>
<comment type="function">
    <text evidence="6">Also exhibits azoreductase activity. Catalyzes the reductive cleavage of the azo bond in aromatic azo compounds to the corresponding amines.</text>
</comment>
<comment type="subunit">
    <text evidence="6">Homodimer.</text>
</comment>
<evidence type="ECO:0000256" key="4">
    <source>
        <dbReference type="ARBA" id="ARBA00023027"/>
    </source>
</evidence>
<dbReference type="GO" id="GO:0009055">
    <property type="term" value="F:electron transfer activity"/>
    <property type="evidence" value="ECO:0007669"/>
    <property type="project" value="UniProtKB-UniRule"/>
</dbReference>
<dbReference type="Pfam" id="PF02525">
    <property type="entry name" value="Flavodoxin_2"/>
    <property type="match status" value="1"/>
</dbReference>
<feature type="domain" description="Flavodoxin-like fold" evidence="7">
    <location>
        <begin position="12"/>
        <end position="182"/>
    </location>
</feature>